<dbReference type="EMBL" id="CAKKNE010000005">
    <property type="protein sequence ID" value="CAH0376664.1"/>
    <property type="molecule type" value="Genomic_DNA"/>
</dbReference>
<gene>
    <name evidence="1" type="ORF">PCAL00307_LOCUS19445</name>
    <name evidence="2" type="ORF">PECAL_5P12700</name>
</gene>
<dbReference type="OrthoDB" id="550575at2759"/>
<dbReference type="SUPFAM" id="SSF52047">
    <property type="entry name" value="RNI-like"/>
    <property type="match status" value="1"/>
</dbReference>
<accession>A0A7S4A551</accession>
<evidence type="ECO:0000313" key="1">
    <source>
        <dbReference type="EMBL" id="CAE0703997.1"/>
    </source>
</evidence>
<sequence length="429" mass="48072">MAGLQTLLPPEVLAHVALYVGKKYHPVRPYLTDLLALRCACKAGKKAVERAAREHKAVEVIGFRDGASAQAIQTFGRYFGSGCRTLDLGFGSKHMLAIRDFVVSDTRGQLRELRIKFSGSTLSRDVLMEMCRGCRQLRVFDASSDAPCLNGPTKGANLADFASELSRACPLLEDVRLRSNLLSAAETYAMHFPRLKCLSFRAQDPEGYEPTCYDQIEVTLRTCAHVDHVWLTDCIVSPALVDLLLRSPIRGRLRKLVVRGYAEISPELILQCARGFKTMTVLYLPDGEVFSAEPEFYHDLAQARPTIKAFDPGWGSEIDDAGLRFICEGCRLEELVLSSTENLSSDAIEAILQTPTAQTLRKLYFYGNHQFTSAAMLRLFRGCPQLADFVWETDDDDSCPIEDGPHDEILRLIKSRGGKRRKWFKPWVE</sequence>
<organism evidence="1">
    <name type="scientific">Pelagomonas calceolata</name>
    <dbReference type="NCBI Taxonomy" id="35677"/>
    <lineage>
        <taxon>Eukaryota</taxon>
        <taxon>Sar</taxon>
        <taxon>Stramenopiles</taxon>
        <taxon>Ochrophyta</taxon>
        <taxon>Pelagophyceae</taxon>
        <taxon>Pelagomonadales</taxon>
        <taxon>Pelagomonadaceae</taxon>
        <taxon>Pelagomonas</taxon>
    </lineage>
</organism>
<dbReference type="AlphaFoldDB" id="A0A7S4A551"/>
<proteinExistence type="predicted"/>
<reference evidence="1" key="1">
    <citation type="submission" date="2021-01" db="EMBL/GenBank/DDBJ databases">
        <authorList>
            <person name="Corre E."/>
            <person name="Pelletier E."/>
            <person name="Niang G."/>
            <person name="Scheremetjew M."/>
            <person name="Finn R."/>
            <person name="Kale V."/>
            <person name="Holt S."/>
            <person name="Cochrane G."/>
            <person name="Meng A."/>
            <person name="Brown T."/>
            <person name="Cohen L."/>
        </authorList>
    </citation>
    <scope>NUCLEOTIDE SEQUENCE</scope>
    <source>
        <strain evidence="1">CCMP1756</strain>
    </source>
</reference>
<keyword evidence="3" id="KW-1185">Reference proteome</keyword>
<dbReference type="InterPro" id="IPR032675">
    <property type="entry name" value="LRR_dom_sf"/>
</dbReference>
<reference evidence="2" key="2">
    <citation type="submission" date="2021-11" db="EMBL/GenBank/DDBJ databases">
        <authorList>
            <consortium name="Genoscope - CEA"/>
            <person name="William W."/>
        </authorList>
    </citation>
    <scope>NUCLEOTIDE SEQUENCE</scope>
</reference>
<dbReference type="Gene3D" id="3.80.10.10">
    <property type="entry name" value="Ribonuclease Inhibitor"/>
    <property type="match status" value="1"/>
</dbReference>
<evidence type="ECO:0000313" key="2">
    <source>
        <dbReference type="EMBL" id="CAH0376664.1"/>
    </source>
</evidence>
<evidence type="ECO:0000313" key="3">
    <source>
        <dbReference type="Proteomes" id="UP000789595"/>
    </source>
</evidence>
<dbReference type="Proteomes" id="UP000789595">
    <property type="component" value="Unassembled WGS sequence"/>
</dbReference>
<dbReference type="EMBL" id="HBIW01022558">
    <property type="protein sequence ID" value="CAE0703997.1"/>
    <property type="molecule type" value="Transcribed_RNA"/>
</dbReference>
<protein>
    <recommendedName>
        <fullName evidence="4">F-box domain-containing protein</fullName>
    </recommendedName>
</protein>
<name>A0A7S4A551_9STRA</name>
<evidence type="ECO:0008006" key="4">
    <source>
        <dbReference type="Google" id="ProtNLM"/>
    </source>
</evidence>